<dbReference type="Gene3D" id="1.10.760.10">
    <property type="entry name" value="Cytochrome c-like domain"/>
    <property type="match status" value="1"/>
</dbReference>
<reference evidence="6 7" key="1">
    <citation type="submission" date="2023-05" db="EMBL/GenBank/DDBJ databases">
        <title>Pseudoalteromonas ardens sp. nov., Pseudoalteromonas obscura sp. nov., and Pseudoalteromonas umbrosa sp. nov., isolated from the coral Montipora capitata.</title>
        <authorList>
            <person name="Thomas E.M."/>
            <person name="Smith E.M."/>
            <person name="Papke E."/>
            <person name="Shlafstein M.D."/>
            <person name="Oline D.K."/>
            <person name="Videau P."/>
            <person name="Saw J.H."/>
            <person name="Strangman W.K."/>
            <person name="Ushijima B."/>
        </authorList>
    </citation>
    <scope>NUCLEOTIDE SEQUENCE [LARGE SCALE GENOMIC DNA]</scope>
    <source>
        <strain evidence="6 7">P94</strain>
    </source>
</reference>
<protein>
    <submittedName>
        <fullName evidence="6">Cytochrome c</fullName>
    </submittedName>
</protein>
<dbReference type="InterPro" id="IPR009056">
    <property type="entry name" value="Cyt_c-like_dom"/>
</dbReference>
<comment type="caution">
    <text evidence="6">The sequence shown here is derived from an EMBL/GenBank/DDBJ whole genome shotgun (WGS) entry which is preliminary data.</text>
</comment>
<proteinExistence type="predicted"/>
<evidence type="ECO:0000313" key="6">
    <source>
        <dbReference type="EMBL" id="MDK2595618.1"/>
    </source>
</evidence>
<dbReference type="PROSITE" id="PS51007">
    <property type="entry name" value="CYTC"/>
    <property type="match status" value="1"/>
</dbReference>
<feature type="domain" description="Cytochrome c" evidence="5">
    <location>
        <begin position="25"/>
        <end position="103"/>
    </location>
</feature>
<keyword evidence="3 4" id="KW-0408">Iron</keyword>
<evidence type="ECO:0000256" key="4">
    <source>
        <dbReference type="PROSITE-ProRule" id="PRU00433"/>
    </source>
</evidence>
<evidence type="ECO:0000256" key="1">
    <source>
        <dbReference type="ARBA" id="ARBA00022617"/>
    </source>
</evidence>
<accession>A0ABT7EKP7</accession>
<evidence type="ECO:0000313" key="7">
    <source>
        <dbReference type="Proteomes" id="UP001231915"/>
    </source>
</evidence>
<evidence type="ECO:0000259" key="5">
    <source>
        <dbReference type="PROSITE" id="PS51007"/>
    </source>
</evidence>
<dbReference type="RefSeq" id="WP_284137260.1">
    <property type="nucleotide sequence ID" value="NZ_JASJUT010000003.1"/>
</dbReference>
<keyword evidence="2 4" id="KW-0479">Metal-binding</keyword>
<keyword evidence="7" id="KW-1185">Reference proteome</keyword>
<dbReference type="InterPro" id="IPR036909">
    <property type="entry name" value="Cyt_c-like_dom_sf"/>
</dbReference>
<dbReference type="Pfam" id="PF13442">
    <property type="entry name" value="Cytochrome_CBB3"/>
    <property type="match status" value="1"/>
</dbReference>
<dbReference type="PROSITE" id="PS51257">
    <property type="entry name" value="PROKAR_LIPOPROTEIN"/>
    <property type="match status" value="1"/>
</dbReference>
<evidence type="ECO:0000256" key="2">
    <source>
        <dbReference type="ARBA" id="ARBA00022723"/>
    </source>
</evidence>
<gene>
    <name evidence="6" type="ORF">QNM18_11220</name>
</gene>
<dbReference type="SUPFAM" id="SSF46626">
    <property type="entry name" value="Cytochrome c"/>
    <property type="match status" value="1"/>
</dbReference>
<evidence type="ECO:0000256" key="3">
    <source>
        <dbReference type="ARBA" id="ARBA00023004"/>
    </source>
</evidence>
<organism evidence="6 7">
    <name type="scientific">Pseudoalteromonas obscura</name>
    <dbReference type="NCBI Taxonomy" id="3048491"/>
    <lineage>
        <taxon>Bacteria</taxon>
        <taxon>Pseudomonadati</taxon>
        <taxon>Pseudomonadota</taxon>
        <taxon>Gammaproteobacteria</taxon>
        <taxon>Alteromonadales</taxon>
        <taxon>Pseudoalteromonadaceae</taxon>
        <taxon>Pseudoalteromonas</taxon>
    </lineage>
</organism>
<dbReference type="EMBL" id="JASJUT010000003">
    <property type="protein sequence ID" value="MDK2595618.1"/>
    <property type="molecule type" value="Genomic_DNA"/>
</dbReference>
<keyword evidence="1 4" id="KW-0349">Heme</keyword>
<sequence>MKNYLTLVLLIWLFGCTDNESHEHPAFKTGKELFAHHCQGCHGERGQGNFLKGVPANVKTQKTQLELIAWLKNSEQIPRAMPSFEAMTDAEAVLIIEHLNYLKFNYQTAMEKRLNNDGVHH</sequence>
<name>A0ABT7EKP7_9GAMM</name>
<dbReference type="Proteomes" id="UP001231915">
    <property type="component" value="Unassembled WGS sequence"/>
</dbReference>